<comment type="caution">
    <text evidence="1">The sequence shown here is derived from an EMBL/GenBank/DDBJ whole genome shotgun (WGS) entry which is preliminary data.</text>
</comment>
<sequence>MLKSRGGKDSDYADVVYGVVISTEPLKVQLSNNMVIDDNFIILGKHIGKFKLPGKATIEVQSHGDQIGNVSGNRPTVSEKITFKEMEFDNSLKKGDKVTMIRMDGGQQFYLFEREEA</sequence>
<proteinExistence type="predicted"/>
<protein>
    <recommendedName>
        <fullName evidence="3">DUF2577 domain-containing protein</fullName>
    </recommendedName>
</protein>
<evidence type="ECO:0000313" key="1">
    <source>
        <dbReference type="EMBL" id="PXY84111.1"/>
    </source>
</evidence>
<organism evidence="1 2">
    <name type="scientific">Lactobacillus melliventris</name>
    <dbReference type="NCBI Taxonomy" id="1218507"/>
    <lineage>
        <taxon>Bacteria</taxon>
        <taxon>Bacillati</taxon>
        <taxon>Bacillota</taxon>
        <taxon>Bacilli</taxon>
        <taxon>Lactobacillales</taxon>
        <taxon>Lactobacillaceae</taxon>
        <taxon>Lactobacillus</taxon>
    </lineage>
</organism>
<reference evidence="1 2" key="1">
    <citation type="submission" date="2018-05" db="EMBL/GenBank/DDBJ databases">
        <title>Reference genomes for bee gut microbiota database.</title>
        <authorList>
            <person name="Ellegaard K.M."/>
        </authorList>
    </citation>
    <scope>NUCLEOTIDE SEQUENCE [LARGE SCALE GENOMIC DNA]</scope>
    <source>
        <strain evidence="1 2">ESL0184</strain>
    </source>
</reference>
<dbReference type="Proteomes" id="UP000247698">
    <property type="component" value="Unassembled WGS sequence"/>
</dbReference>
<dbReference type="EMBL" id="QGLG01000002">
    <property type="protein sequence ID" value="PXY84111.1"/>
    <property type="molecule type" value="Genomic_DNA"/>
</dbReference>
<accession>A0ABX5MZ15</accession>
<gene>
    <name evidence="1" type="ORF">DK873_02810</name>
</gene>
<dbReference type="InterPro" id="IPR022555">
    <property type="entry name" value="DUF2577"/>
</dbReference>
<name>A0ABX5MZ15_9LACO</name>
<keyword evidence="2" id="KW-1185">Reference proteome</keyword>
<evidence type="ECO:0000313" key="2">
    <source>
        <dbReference type="Proteomes" id="UP000247698"/>
    </source>
</evidence>
<evidence type="ECO:0008006" key="3">
    <source>
        <dbReference type="Google" id="ProtNLM"/>
    </source>
</evidence>
<dbReference type="Pfam" id="PF10844">
    <property type="entry name" value="DUF2577"/>
    <property type="match status" value="1"/>
</dbReference>